<dbReference type="RefSeq" id="WP_070126796.1">
    <property type="nucleotide sequence ID" value="NZ_MDHN01000040.1"/>
</dbReference>
<accession>A0A1E7Z760</accession>
<dbReference type="Proteomes" id="UP000175691">
    <property type="component" value="Unassembled WGS sequence"/>
</dbReference>
<dbReference type="InterPro" id="IPR051531">
    <property type="entry name" value="N-acetyltransferase"/>
</dbReference>
<dbReference type="EMBL" id="MDHN01000040">
    <property type="protein sequence ID" value="OFC69350.1"/>
    <property type="molecule type" value="Genomic_DNA"/>
</dbReference>
<dbReference type="AlphaFoldDB" id="A0A1E7Z760"/>
<dbReference type="GO" id="GO:0016747">
    <property type="term" value="F:acyltransferase activity, transferring groups other than amino-acyl groups"/>
    <property type="evidence" value="ECO:0007669"/>
    <property type="project" value="InterPro"/>
</dbReference>
<evidence type="ECO:0000313" key="2">
    <source>
        <dbReference type="EMBL" id="OFC69350.1"/>
    </source>
</evidence>
<feature type="domain" description="N-acetyltransferase" evidence="1">
    <location>
        <begin position="12"/>
        <end position="154"/>
    </location>
</feature>
<name>A0A1E7Z760_9ALTE</name>
<dbReference type="InterPro" id="IPR000182">
    <property type="entry name" value="GNAT_dom"/>
</dbReference>
<reference evidence="2 3" key="1">
    <citation type="submission" date="2016-08" db="EMBL/GenBank/DDBJ databases">
        <authorList>
            <person name="Seilhamer J.J."/>
        </authorList>
    </citation>
    <scope>NUCLEOTIDE SEQUENCE [LARGE SCALE GENOMIC DNA]</scope>
    <source>
        <strain evidence="2 3">KCTC 42603</strain>
    </source>
</reference>
<dbReference type="Pfam" id="PF13302">
    <property type="entry name" value="Acetyltransf_3"/>
    <property type="match status" value="1"/>
</dbReference>
<organism evidence="2 3">
    <name type="scientific">Alteromonas confluentis</name>
    <dbReference type="NCBI Taxonomy" id="1656094"/>
    <lineage>
        <taxon>Bacteria</taxon>
        <taxon>Pseudomonadati</taxon>
        <taxon>Pseudomonadota</taxon>
        <taxon>Gammaproteobacteria</taxon>
        <taxon>Alteromonadales</taxon>
        <taxon>Alteromonadaceae</taxon>
        <taxon>Alteromonas/Salinimonas group</taxon>
        <taxon>Alteromonas</taxon>
    </lineage>
</organism>
<dbReference type="PANTHER" id="PTHR43792:SF1">
    <property type="entry name" value="N-ACETYLTRANSFERASE DOMAIN-CONTAINING PROTEIN"/>
    <property type="match status" value="1"/>
</dbReference>
<evidence type="ECO:0000313" key="3">
    <source>
        <dbReference type="Proteomes" id="UP000175691"/>
    </source>
</evidence>
<proteinExistence type="predicted"/>
<keyword evidence="3" id="KW-1185">Reference proteome</keyword>
<dbReference type="SUPFAM" id="SSF55729">
    <property type="entry name" value="Acyl-CoA N-acyltransferases (Nat)"/>
    <property type="match status" value="1"/>
</dbReference>
<gene>
    <name evidence="2" type="ORF">BFC18_18220</name>
</gene>
<dbReference type="PANTHER" id="PTHR43792">
    <property type="entry name" value="GNAT FAMILY, PUTATIVE (AFU_ORTHOLOGUE AFUA_3G00765)-RELATED-RELATED"/>
    <property type="match status" value="1"/>
</dbReference>
<sequence>MRVADSKRLSYHFVTADDARFLWEIDQDEAVMKYLNGGTKTSWETLEKQFLPRIAEFSDESRGWGLWRVSLKQSPCTDLGWILVRPYGFFTGERDDNNLELGWRFHRAAWGKGYATEAARQVRDSLYQHGTRQFCAIAMPENAGSIGVMKNLGMMYSHTHRYTDAIFDEDVAVYQQNMMPARPLC</sequence>
<protein>
    <submittedName>
        <fullName evidence="2">GNAT family N-acetyltransferase</fullName>
    </submittedName>
</protein>
<evidence type="ECO:0000259" key="1">
    <source>
        <dbReference type="Pfam" id="PF13302"/>
    </source>
</evidence>
<comment type="caution">
    <text evidence="2">The sequence shown here is derived from an EMBL/GenBank/DDBJ whole genome shotgun (WGS) entry which is preliminary data.</text>
</comment>
<dbReference type="Gene3D" id="3.40.630.30">
    <property type="match status" value="1"/>
</dbReference>
<dbReference type="STRING" id="1656094.BFC18_18220"/>
<dbReference type="InterPro" id="IPR016181">
    <property type="entry name" value="Acyl_CoA_acyltransferase"/>
</dbReference>
<dbReference type="OrthoDB" id="9801656at2"/>
<keyword evidence="2" id="KW-0808">Transferase</keyword>